<organism evidence="10 11">
    <name type="scientific">Leptobacterium flavescens</name>
    <dbReference type="NCBI Taxonomy" id="472055"/>
    <lineage>
        <taxon>Bacteria</taxon>
        <taxon>Pseudomonadati</taxon>
        <taxon>Bacteroidota</taxon>
        <taxon>Flavobacteriia</taxon>
        <taxon>Flavobacteriales</taxon>
        <taxon>Flavobacteriaceae</taxon>
        <taxon>Leptobacterium</taxon>
    </lineage>
</organism>
<evidence type="ECO:0000256" key="2">
    <source>
        <dbReference type="ARBA" id="ARBA00022723"/>
    </source>
</evidence>
<feature type="domain" description="Fe2OG dioxygenase" evidence="9">
    <location>
        <begin position="102"/>
        <end position="200"/>
    </location>
</feature>
<proteinExistence type="predicted"/>
<dbReference type="InterPro" id="IPR027450">
    <property type="entry name" value="AlkB-like"/>
</dbReference>
<dbReference type="Proteomes" id="UP000468581">
    <property type="component" value="Unassembled WGS sequence"/>
</dbReference>
<dbReference type="EMBL" id="JAABOO010000001">
    <property type="protein sequence ID" value="NER12274.1"/>
    <property type="molecule type" value="Genomic_DNA"/>
</dbReference>
<dbReference type="GO" id="GO:0006307">
    <property type="term" value="P:DNA alkylation repair"/>
    <property type="evidence" value="ECO:0007669"/>
    <property type="project" value="InterPro"/>
</dbReference>
<keyword evidence="3" id="KW-0227">DNA damage</keyword>
<dbReference type="GO" id="GO:0046872">
    <property type="term" value="F:metal ion binding"/>
    <property type="evidence" value="ECO:0007669"/>
    <property type="project" value="UniProtKB-KW"/>
</dbReference>
<evidence type="ECO:0000256" key="4">
    <source>
        <dbReference type="ARBA" id="ARBA00022842"/>
    </source>
</evidence>
<dbReference type="RefSeq" id="WP_163605302.1">
    <property type="nucleotide sequence ID" value="NZ_JAABOO010000001.1"/>
</dbReference>
<accession>A0A6P0UGA4</accession>
<dbReference type="GO" id="GO:0016705">
    <property type="term" value="F:oxidoreductase activity, acting on paired donors, with incorporation or reduction of molecular oxygen"/>
    <property type="evidence" value="ECO:0007669"/>
    <property type="project" value="UniProtKB-ARBA"/>
</dbReference>
<dbReference type="SUPFAM" id="SSF51197">
    <property type="entry name" value="Clavaminate synthase-like"/>
    <property type="match status" value="1"/>
</dbReference>
<dbReference type="PANTHER" id="PTHR31212">
    <property type="entry name" value="ALPHA-KETOGLUTARATE-DEPENDENT DIOXYGENASE ALKB HOMOLOG 3"/>
    <property type="match status" value="1"/>
</dbReference>
<comment type="cofactor">
    <cofactor evidence="1">
        <name>Fe(2+)</name>
        <dbReference type="ChEBI" id="CHEBI:29033"/>
    </cofactor>
</comment>
<keyword evidence="4" id="KW-0460">Magnesium</keyword>
<dbReference type="PROSITE" id="PS51471">
    <property type="entry name" value="FE2OG_OXY"/>
    <property type="match status" value="1"/>
</dbReference>
<protein>
    <submittedName>
        <fullName evidence="10">Alpha-ketoglutarate-dependent dioxygenase AlkB</fullName>
    </submittedName>
</protein>
<evidence type="ECO:0000256" key="1">
    <source>
        <dbReference type="ARBA" id="ARBA00001954"/>
    </source>
</evidence>
<dbReference type="InterPro" id="IPR037151">
    <property type="entry name" value="AlkB-like_sf"/>
</dbReference>
<dbReference type="InterPro" id="IPR005123">
    <property type="entry name" value="Oxoglu/Fe-dep_dioxygenase_dom"/>
</dbReference>
<keyword evidence="5 10" id="KW-0223">Dioxygenase</keyword>
<keyword evidence="6" id="KW-0560">Oxidoreductase</keyword>
<evidence type="ECO:0000256" key="7">
    <source>
        <dbReference type="ARBA" id="ARBA00023004"/>
    </source>
</evidence>
<dbReference type="GO" id="GO:0051213">
    <property type="term" value="F:dioxygenase activity"/>
    <property type="evidence" value="ECO:0007669"/>
    <property type="project" value="UniProtKB-KW"/>
</dbReference>
<dbReference type="AlphaFoldDB" id="A0A6P0UGA4"/>
<evidence type="ECO:0000256" key="3">
    <source>
        <dbReference type="ARBA" id="ARBA00022763"/>
    </source>
</evidence>
<dbReference type="FunFam" id="2.60.120.590:FF:000004">
    <property type="entry name" value="DNA oxidative demethylase ALKBH2"/>
    <property type="match status" value="1"/>
</dbReference>
<name>A0A6P0UGA4_9FLAO</name>
<dbReference type="GO" id="GO:0016787">
    <property type="term" value="F:hydrolase activity"/>
    <property type="evidence" value="ECO:0007669"/>
    <property type="project" value="UniProtKB-ARBA"/>
</dbReference>
<reference evidence="10 11" key="1">
    <citation type="submission" date="2020-01" db="EMBL/GenBank/DDBJ databases">
        <title>Leptobacterium flavescens.</title>
        <authorList>
            <person name="Wang G."/>
        </authorList>
    </citation>
    <scope>NUCLEOTIDE SEQUENCE [LARGE SCALE GENOMIC DNA]</scope>
    <source>
        <strain evidence="10 11">KCTC 22160</strain>
    </source>
</reference>
<dbReference type="GO" id="GO:0032451">
    <property type="term" value="F:demethylase activity"/>
    <property type="evidence" value="ECO:0007669"/>
    <property type="project" value="UniProtKB-ARBA"/>
</dbReference>
<comment type="caution">
    <text evidence="10">The sequence shown here is derived from an EMBL/GenBank/DDBJ whole genome shotgun (WGS) entry which is preliminary data.</text>
</comment>
<sequence length="200" mass="23136">MQLFNTEEPTALILPGGRIDYYSNFFNPEESLRLFDTLLDQTEWRQDDIKLFGKTYPQPRLTALYGNNAKTYTYSGITMHPLPFTEELLKIKKKVEAVSKKDFTTCLLNLYRDGQDSNGWHADNEPELGKNPVIASVSFGAQRWFHLKHRTDKALKTKLLLENGSLLLMKGETQHHWLHQVPKTKKQIGARINLTFRTIV</sequence>
<dbReference type="Pfam" id="PF13532">
    <property type="entry name" value="2OG-FeII_Oxy_2"/>
    <property type="match status" value="1"/>
</dbReference>
<evidence type="ECO:0000313" key="10">
    <source>
        <dbReference type="EMBL" id="NER12274.1"/>
    </source>
</evidence>
<evidence type="ECO:0000256" key="5">
    <source>
        <dbReference type="ARBA" id="ARBA00022964"/>
    </source>
</evidence>
<keyword evidence="2" id="KW-0479">Metal-binding</keyword>
<keyword evidence="7" id="KW-0408">Iron</keyword>
<gene>
    <name evidence="10" type="ORF">GWK08_02360</name>
</gene>
<evidence type="ECO:0000259" key="9">
    <source>
        <dbReference type="PROSITE" id="PS51471"/>
    </source>
</evidence>
<dbReference type="PANTHER" id="PTHR31212:SF4">
    <property type="entry name" value="ALPHA-KETOGLUTARATE-DEPENDENT DIOXYGENASE ALKB HOMOLOG 3"/>
    <property type="match status" value="1"/>
</dbReference>
<dbReference type="GO" id="GO:0140097">
    <property type="term" value="F:catalytic activity, acting on DNA"/>
    <property type="evidence" value="ECO:0007669"/>
    <property type="project" value="UniProtKB-ARBA"/>
</dbReference>
<keyword evidence="11" id="KW-1185">Reference proteome</keyword>
<dbReference type="Gene3D" id="2.60.120.590">
    <property type="entry name" value="Alpha-ketoglutarate-dependent dioxygenase AlkB-like"/>
    <property type="match status" value="1"/>
</dbReference>
<evidence type="ECO:0000313" key="11">
    <source>
        <dbReference type="Proteomes" id="UP000468581"/>
    </source>
</evidence>
<evidence type="ECO:0000256" key="6">
    <source>
        <dbReference type="ARBA" id="ARBA00023002"/>
    </source>
</evidence>
<evidence type="ECO:0000256" key="8">
    <source>
        <dbReference type="ARBA" id="ARBA00023204"/>
    </source>
</evidence>
<keyword evidence="8" id="KW-0234">DNA repair</keyword>
<dbReference type="InterPro" id="IPR032854">
    <property type="entry name" value="ALKBH3"/>
</dbReference>